<dbReference type="RefSeq" id="WP_188613450.1">
    <property type="nucleotide sequence ID" value="NZ_BMJT01000002.1"/>
</dbReference>
<accession>A0A917FXW7</accession>
<feature type="transmembrane region" description="Helical" evidence="1">
    <location>
        <begin position="140"/>
        <end position="158"/>
    </location>
</feature>
<keyword evidence="1" id="KW-0812">Transmembrane</keyword>
<name>A0A917FXW7_9BACI</name>
<keyword evidence="3" id="KW-1185">Reference proteome</keyword>
<dbReference type="Proteomes" id="UP000616608">
    <property type="component" value="Unassembled WGS sequence"/>
</dbReference>
<comment type="caution">
    <text evidence="2">The sequence shown here is derived from an EMBL/GenBank/DDBJ whole genome shotgun (WGS) entry which is preliminary data.</text>
</comment>
<evidence type="ECO:0000313" key="3">
    <source>
        <dbReference type="Proteomes" id="UP000616608"/>
    </source>
</evidence>
<proteinExistence type="predicted"/>
<dbReference type="EMBL" id="BMJT01000002">
    <property type="protein sequence ID" value="GGG13763.1"/>
    <property type="molecule type" value="Genomic_DNA"/>
</dbReference>
<feature type="transmembrane region" description="Helical" evidence="1">
    <location>
        <begin position="115"/>
        <end position="134"/>
    </location>
</feature>
<evidence type="ECO:0000256" key="1">
    <source>
        <dbReference type="SAM" id="Phobius"/>
    </source>
</evidence>
<dbReference type="AlphaFoldDB" id="A0A917FXW7"/>
<feature type="transmembrane region" description="Helical" evidence="1">
    <location>
        <begin position="165"/>
        <end position="186"/>
    </location>
</feature>
<sequence length="187" mass="21091">MTTPRKKIILNEILFWKQNKLLPEHYCDFLATLYNEGQDEVSEEEAKAKQAILAQEKKRNTIITTALMIGTVLTFIGMFIFTTFSWVFTMLGIIVTTLLFVRASVVQMRAPSLAILYHIVAALLVFSLTVSLAITYFPHYNMVLISVLIGNSILWLVVGLKRKLVYFTISGICACVVVIAYSVYIAL</sequence>
<keyword evidence="1" id="KW-1133">Transmembrane helix</keyword>
<reference evidence="2" key="2">
    <citation type="submission" date="2020-09" db="EMBL/GenBank/DDBJ databases">
        <authorList>
            <person name="Sun Q."/>
            <person name="Zhou Y."/>
        </authorList>
    </citation>
    <scope>NUCLEOTIDE SEQUENCE</scope>
    <source>
        <strain evidence="2">CGMCC 1.15760</strain>
    </source>
</reference>
<gene>
    <name evidence="2" type="ORF">GCM10007425_05080</name>
</gene>
<feature type="transmembrane region" description="Helical" evidence="1">
    <location>
        <begin position="86"/>
        <end position="103"/>
    </location>
</feature>
<protein>
    <submittedName>
        <fullName evidence="2">Uncharacterized protein</fullName>
    </submittedName>
</protein>
<organism evidence="2 3">
    <name type="scientific">Lysinibacillus alkalisoli</name>
    <dbReference type="NCBI Taxonomy" id="1911548"/>
    <lineage>
        <taxon>Bacteria</taxon>
        <taxon>Bacillati</taxon>
        <taxon>Bacillota</taxon>
        <taxon>Bacilli</taxon>
        <taxon>Bacillales</taxon>
        <taxon>Bacillaceae</taxon>
        <taxon>Lysinibacillus</taxon>
    </lineage>
</organism>
<feature type="transmembrane region" description="Helical" evidence="1">
    <location>
        <begin position="62"/>
        <end position="80"/>
    </location>
</feature>
<keyword evidence="1" id="KW-0472">Membrane</keyword>
<reference evidence="2" key="1">
    <citation type="journal article" date="2014" name="Int. J. Syst. Evol. Microbiol.">
        <title>Complete genome sequence of Corynebacterium casei LMG S-19264T (=DSM 44701T), isolated from a smear-ripened cheese.</title>
        <authorList>
            <consortium name="US DOE Joint Genome Institute (JGI-PGF)"/>
            <person name="Walter F."/>
            <person name="Albersmeier A."/>
            <person name="Kalinowski J."/>
            <person name="Ruckert C."/>
        </authorList>
    </citation>
    <scope>NUCLEOTIDE SEQUENCE</scope>
    <source>
        <strain evidence="2">CGMCC 1.15760</strain>
    </source>
</reference>
<evidence type="ECO:0000313" key="2">
    <source>
        <dbReference type="EMBL" id="GGG13763.1"/>
    </source>
</evidence>